<dbReference type="Gene3D" id="3.90.76.10">
    <property type="entry name" value="Dipeptide-binding Protein, Domain 1"/>
    <property type="match status" value="1"/>
</dbReference>
<dbReference type="CDD" id="cd08509">
    <property type="entry name" value="PBP2_TmCBP_oligosaccharides_like"/>
    <property type="match status" value="1"/>
</dbReference>
<evidence type="ECO:0000256" key="1">
    <source>
        <dbReference type="SAM" id="SignalP"/>
    </source>
</evidence>
<dbReference type="GO" id="GO:0042597">
    <property type="term" value="C:periplasmic space"/>
    <property type="evidence" value="ECO:0007669"/>
    <property type="project" value="UniProtKB-ARBA"/>
</dbReference>
<evidence type="ECO:0000313" key="3">
    <source>
        <dbReference type="EMBL" id="GAK60166.1"/>
    </source>
</evidence>
<dbReference type="Proteomes" id="UP000030661">
    <property type="component" value="Unassembled WGS sequence"/>
</dbReference>
<protein>
    <submittedName>
        <fullName evidence="3">Oligopeptide ABC transporter</fullName>
    </submittedName>
</protein>
<dbReference type="InterPro" id="IPR039424">
    <property type="entry name" value="SBP_5"/>
</dbReference>
<gene>
    <name evidence="3" type="ORF">U27_00057</name>
</gene>
<feature type="chain" id="PRO_5001755622" evidence="1">
    <location>
        <begin position="30"/>
        <end position="639"/>
    </location>
</feature>
<dbReference type="PANTHER" id="PTHR30290:SF65">
    <property type="entry name" value="MONOACYL PHOSPHATIDYLINOSITOL TETRAMANNOSIDE-BINDING PROTEIN LPQW-RELATED"/>
    <property type="match status" value="1"/>
</dbReference>
<dbReference type="AlphaFoldDB" id="A0A081C6G1"/>
<dbReference type="PANTHER" id="PTHR30290">
    <property type="entry name" value="PERIPLASMIC BINDING COMPONENT OF ABC TRANSPORTER"/>
    <property type="match status" value="1"/>
</dbReference>
<proteinExistence type="predicted"/>
<dbReference type="Pfam" id="PF00496">
    <property type="entry name" value="SBP_bac_5"/>
    <property type="match status" value="1"/>
</dbReference>
<evidence type="ECO:0000259" key="2">
    <source>
        <dbReference type="Pfam" id="PF00496"/>
    </source>
</evidence>
<keyword evidence="1" id="KW-0732">Signal</keyword>
<dbReference type="STRING" id="1499967.U27_00057"/>
<dbReference type="Gene3D" id="3.10.105.10">
    <property type="entry name" value="Dipeptide-binding Protein, Domain 3"/>
    <property type="match status" value="1"/>
</dbReference>
<dbReference type="SUPFAM" id="SSF53850">
    <property type="entry name" value="Periplasmic binding protein-like II"/>
    <property type="match status" value="1"/>
</dbReference>
<reference evidence="3" key="1">
    <citation type="journal article" date="2015" name="PeerJ">
        <title>First genomic representation of candidate bacterial phylum KSB3 points to enhanced environmental sensing as a trigger of wastewater bulking.</title>
        <authorList>
            <person name="Sekiguchi Y."/>
            <person name="Ohashi A."/>
            <person name="Parks D.H."/>
            <person name="Yamauchi T."/>
            <person name="Tyson G.W."/>
            <person name="Hugenholtz P."/>
        </authorList>
    </citation>
    <scope>NUCLEOTIDE SEQUENCE [LARGE SCALE GENOMIC DNA]</scope>
</reference>
<organism evidence="3">
    <name type="scientific">Vecturithrix granuli</name>
    <dbReference type="NCBI Taxonomy" id="1499967"/>
    <lineage>
        <taxon>Bacteria</taxon>
        <taxon>Candidatus Moduliflexota</taxon>
        <taxon>Candidatus Vecturitrichia</taxon>
        <taxon>Candidatus Vecturitrichales</taxon>
        <taxon>Candidatus Vecturitrichaceae</taxon>
        <taxon>Candidatus Vecturithrix</taxon>
    </lineage>
</organism>
<sequence>MSMSKKCMLVVIGACLLTMLMGVSGFAQKGLEVAPDVPRNETLILENPTGRVRNPDNFNRWAPGMDGYSNGLQQLALDTLWYIDPDAGIDGVWDNALAAEKPIYNKDFTQMTVKLRKGIYWSDGVEFTADDVVYTVETLKANPSMMNGGSFKVFVDKVYKTDDYTVVFELTKPHSRFHGLFTVRWSATFIMPKHVFEKEADPVAFKFNPPVSLGAYVLKDYDKAGGWFLWQRREDWQRTSVAKFGMPGPKYALYIDPGPSDQRVIAQINHNLDVIHDIAPEGMITLAKRNPTSRGWFKGFPWAHPDPTLPAIILNNERPPLNNKDVRWALTLTIDIVPVAMASYRGAATISAIHVPPTGMYPQLYFDPLQEWLKNFTLDIDGEKFAPYDPDAPLRIANEARASLGDQVPTDPAEIKKALGSGWWQYAPEMAEKLLLKQGLTRDSNGKWLLPDGTPWKIRIIVEGPTRPIMTRGAEMIAEQWRSFGIDAQTEVANDIWTTRLPLGDFDAAMAWCIETWGGHPDLFWFLESWHSEYYRPEGERVVFKNIMRYKNENIDKIIEELRSLDFDDPRCLELGKEYIKTCVEDMPIIPIMSYNVFTVCDEYYWEGFPTAENPYTNPVPNWANTKYMFPMIKPKAVK</sequence>
<evidence type="ECO:0000313" key="4">
    <source>
        <dbReference type="Proteomes" id="UP000030661"/>
    </source>
</evidence>
<accession>A0A081C6G1</accession>
<keyword evidence="4" id="KW-1185">Reference proteome</keyword>
<dbReference type="PIRSF" id="PIRSF002741">
    <property type="entry name" value="MppA"/>
    <property type="match status" value="1"/>
</dbReference>
<dbReference type="EMBL" id="DF820472">
    <property type="protein sequence ID" value="GAK60166.1"/>
    <property type="molecule type" value="Genomic_DNA"/>
</dbReference>
<feature type="signal peptide" evidence="1">
    <location>
        <begin position="1"/>
        <end position="29"/>
    </location>
</feature>
<feature type="domain" description="Solute-binding protein family 5" evidence="2">
    <location>
        <begin position="99"/>
        <end position="528"/>
    </location>
</feature>
<dbReference type="HOGENOM" id="CLU_017028_8_3_0"/>
<dbReference type="InterPro" id="IPR030678">
    <property type="entry name" value="Peptide/Ni-bd"/>
</dbReference>
<dbReference type="eggNOG" id="COG0747">
    <property type="taxonomic scope" value="Bacteria"/>
</dbReference>
<dbReference type="InterPro" id="IPR000914">
    <property type="entry name" value="SBP_5_dom"/>
</dbReference>
<dbReference type="GO" id="GO:0043190">
    <property type="term" value="C:ATP-binding cassette (ABC) transporter complex"/>
    <property type="evidence" value="ECO:0007669"/>
    <property type="project" value="InterPro"/>
</dbReference>
<dbReference type="GO" id="GO:1904680">
    <property type="term" value="F:peptide transmembrane transporter activity"/>
    <property type="evidence" value="ECO:0007669"/>
    <property type="project" value="TreeGrafter"/>
</dbReference>
<dbReference type="GO" id="GO:0015833">
    <property type="term" value="P:peptide transport"/>
    <property type="evidence" value="ECO:0007669"/>
    <property type="project" value="TreeGrafter"/>
</dbReference>
<name>A0A081C6G1_VECG1</name>
<dbReference type="Gene3D" id="3.40.190.10">
    <property type="entry name" value="Periplasmic binding protein-like II"/>
    <property type="match status" value="1"/>
</dbReference>